<evidence type="ECO:0000256" key="1">
    <source>
        <dbReference type="SAM" id="Coils"/>
    </source>
</evidence>
<evidence type="ECO:0000313" key="3">
    <source>
        <dbReference type="Proteomes" id="UP001642502"/>
    </source>
</evidence>
<gene>
    <name evidence="2" type="ORF">SEPCBS119000_006252</name>
</gene>
<dbReference type="PANTHER" id="PTHR37171">
    <property type="entry name" value="SERINE/THREONINE-PROTEIN KINASE YRZF-RELATED"/>
    <property type="match status" value="1"/>
</dbReference>
<protein>
    <recommendedName>
        <fullName evidence="4">Protein kinase domain-containing protein</fullName>
    </recommendedName>
</protein>
<reference evidence="2 3" key="1">
    <citation type="submission" date="2024-01" db="EMBL/GenBank/DDBJ databases">
        <authorList>
            <person name="Allen C."/>
            <person name="Tagirdzhanova G."/>
        </authorList>
    </citation>
    <scope>NUCLEOTIDE SEQUENCE [LARGE SCALE GENOMIC DNA]</scope>
    <source>
        <strain evidence="2 3">CBS 119000</strain>
    </source>
</reference>
<organism evidence="2 3">
    <name type="scientific">Sporothrix epigloea</name>
    <dbReference type="NCBI Taxonomy" id="1892477"/>
    <lineage>
        <taxon>Eukaryota</taxon>
        <taxon>Fungi</taxon>
        <taxon>Dikarya</taxon>
        <taxon>Ascomycota</taxon>
        <taxon>Pezizomycotina</taxon>
        <taxon>Sordariomycetes</taxon>
        <taxon>Sordariomycetidae</taxon>
        <taxon>Ophiostomatales</taxon>
        <taxon>Ophiostomataceae</taxon>
        <taxon>Sporothrix</taxon>
    </lineage>
</organism>
<dbReference type="InterPro" id="IPR011009">
    <property type="entry name" value="Kinase-like_dom_sf"/>
</dbReference>
<name>A0ABP0E2C9_9PEZI</name>
<keyword evidence="1" id="KW-0175">Coiled coil</keyword>
<dbReference type="Proteomes" id="UP001642502">
    <property type="component" value="Unassembled WGS sequence"/>
</dbReference>
<evidence type="ECO:0008006" key="4">
    <source>
        <dbReference type="Google" id="ProtNLM"/>
    </source>
</evidence>
<dbReference type="InterPro" id="IPR052396">
    <property type="entry name" value="Meiotic_Drive_Suppr_Kinase"/>
</dbReference>
<keyword evidence="3" id="KW-1185">Reference proteome</keyword>
<sequence>MDDIEVWRRLALEQRALREKAEKDMLAVKATLQKEIALRIEVETRREQEKARREEIERQILALENERKEEAKRRQPQTLQSYLESYHSFSLAIQVKTGLFEKKNSELAGPVGLLYPRRIIPWHDFAARQDDTWKQLADPSFTTEHEFPSQDMCRIYQSRIRPISYESHVRKFGEQAIEGAVRVLMNAVNSIPLLRDRLGLRGKSRFYTHPTRDVDNQDDPESNDHGYCSGWYCNYLTSDGTEIAKTVIDYRLPQELTQDVVLEGLVAEVQPDRDVIGKRRGDVASTSRARATAVVTQLFSCMVDKGIQYGYVCTGQTYIFLHIPDDPSIVYYHVSVPSLDVRDDDEARLYQTAVAKVFAFILQSFLVEPPPQSWHDAAANLSVWPGEYADTQSVCEGKEPCASGQESQRQLLRSPIRTRSCSKRLNIESDGMDGNVDVTALFSSTIKEVEPPLQHGGVERKRIQDCPYCTHACLSGLAYGGPMDKECPNTDSHGPRHISKAKFLRVLRDQLAKDRGPDADIIPLHLSGAIGALFKVRLSAYGYTLVAKGMVRSRLERLEHERNVYDVLRPIQGEHVAVCLGLVDLILPYYYHGRVFGNLLLLSWAGRPLYQCFKEVSEKTLISAVTKAFKSLHRLRVLHTDAEVRNITYDQAPMIVDFERAKIVKSDFLGTANQGSQSRESISEPMQQEEVDLFAQELRSVVYRVSSLK</sequence>
<dbReference type="EMBL" id="CAWUON010000150">
    <property type="protein sequence ID" value="CAK7274594.1"/>
    <property type="molecule type" value="Genomic_DNA"/>
</dbReference>
<dbReference type="SUPFAM" id="SSF56112">
    <property type="entry name" value="Protein kinase-like (PK-like)"/>
    <property type="match status" value="1"/>
</dbReference>
<comment type="caution">
    <text evidence="2">The sequence shown here is derived from an EMBL/GenBank/DDBJ whole genome shotgun (WGS) entry which is preliminary data.</text>
</comment>
<evidence type="ECO:0000313" key="2">
    <source>
        <dbReference type="EMBL" id="CAK7274594.1"/>
    </source>
</evidence>
<dbReference type="PANTHER" id="PTHR37171:SF1">
    <property type="entry name" value="SERINE_THREONINE-PROTEIN KINASE YRZF-RELATED"/>
    <property type="match status" value="1"/>
</dbReference>
<feature type="coiled-coil region" evidence="1">
    <location>
        <begin position="39"/>
        <end position="73"/>
    </location>
</feature>
<proteinExistence type="predicted"/>
<accession>A0ABP0E2C9</accession>